<dbReference type="Pfam" id="PF13649">
    <property type="entry name" value="Methyltransf_25"/>
    <property type="match status" value="1"/>
</dbReference>
<name>A0A2S9YPD6_9BACT</name>
<dbReference type="SUPFAM" id="SSF53335">
    <property type="entry name" value="S-adenosyl-L-methionine-dependent methyltransferases"/>
    <property type="match status" value="1"/>
</dbReference>
<keyword evidence="2" id="KW-0808">Transferase</keyword>
<reference evidence="5 6" key="1">
    <citation type="submission" date="2018-03" db="EMBL/GenBank/DDBJ databases">
        <title>Draft Genome Sequences of the Obligatory Marine Myxobacteria Enhygromyxa salina SWB007.</title>
        <authorList>
            <person name="Poehlein A."/>
            <person name="Moghaddam J.A."/>
            <person name="Harms H."/>
            <person name="Alanjari M."/>
            <person name="Koenig G.M."/>
            <person name="Daniel R."/>
            <person name="Schaeberle T.F."/>
        </authorList>
    </citation>
    <scope>NUCLEOTIDE SEQUENCE [LARGE SCALE GENOMIC DNA]</scope>
    <source>
        <strain evidence="5 6">SWB007</strain>
    </source>
</reference>
<accession>A0A2S9YPD6</accession>
<evidence type="ECO:0000313" key="6">
    <source>
        <dbReference type="Proteomes" id="UP000238823"/>
    </source>
</evidence>
<feature type="domain" description="Methyltransferase" evidence="4">
    <location>
        <begin position="109"/>
        <end position="203"/>
    </location>
</feature>
<dbReference type="InterPro" id="IPR041698">
    <property type="entry name" value="Methyltransf_25"/>
</dbReference>
<comment type="caution">
    <text evidence="5">The sequence shown here is derived from an EMBL/GenBank/DDBJ whole genome shotgun (WGS) entry which is preliminary data.</text>
</comment>
<keyword evidence="3" id="KW-0949">S-adenosyl-L-methionine</keyword>
<dbReference type="PANTHER" id="PTHR43464:SF19">
    <property type="entry name" value="UBIQUINONE BIOSYNTHESIS O-METHYLTRANSFERASE, MITOCHONDRIAL"/>
    <property type="match status" value="1"/>
</dbReference>
<dbReference type="RefSeq" id="WP_106090375.1">
    <property type="nucleotide sequence ID" value="NZ_PVNL01000063.1"/>
</dbReference>
<sequence length="285" mass="31578">MTTPISTRDHLLPLLAEAEACRMRAAIEPLTKLIETLGDRPLLELSAWDVAAPLAELGYDVDEYRAHVRDWEPSYAEGAAAPWAHEDDERLPHPIVVEAAEAGFGRGRVLELGCGVGSNSAALAERGAAVLGVDISARAIARAGELFASHAGELEFRAANVFELELEPQSFDAILDSWCMHHIPGHLLGNYVQRGAAALRAGGELLVLVHSAKYNPTLGLVSLSLGVVGKFLRYVLQHNPESCFTRSELERLLDPVYEIEWIRHYYDFHINTPRHYSFIVRARRR</sequence>
<evidence type="ECO:0000256" key="1">
    <source>
        <dbReference type="ARBA" id="ARBA00022603"/>
    </source>
</evidence>
<protein>
    <recommendedName>
        <fullName evidence="4">Methyltransferase domain-containing protein</fullName>
    </recommendedName>
</protein>
<evidence type="ECO:0000256" key="3">
    <source>
        <dbReference type="ARBA" id="ARBA00022691"/>
    </source>
</evidence>
<gene>
    <name evidence="5" type="ORF">ENSA7_33770</name>
</gene>
<dbReference type="InterPro" id="IPR029063">
    <property type="entry name" value="SAM-dependent_MTases_sf"/>
</dbReference>
<dbReference type="GO" id="GO:0008168">
    <property type="term" value="F:methyltransferase activity"/>
    <property type="evidence" value="ECO:0007669"/>
    <property type="project" value="UniProtKB-KW"/>
</dbReference>
<evidence type="ECO:0000259" key="4">
    <source>
        <dbReference type="Pfam" id="PF13649"/>
    </source>
</evidence>
<keyword evidence="1" id="KW-0489">Methyltransferase</keyword>
<dbReference type="OrthoDB" id="5431277at2"/>
<proteinExistence type="predicted"/>
<dbReference type="CDD" id="cd02440">
    <property type="entry name" value="AdoMet_MTases"/>
    <property type="match status" value="1"/>
</dbReference>
<dbReference type="Gene3D" id="3.40.50.150">
    <property type="entry name" value="Vaccinia Virus protein VP39"/>
    <property type="match status" value="1"/>
</dbReference>
<dbReference type="EMBL" id="PVNL01000063">
    <property type="protein sequence ID" value="PRQ06953.1"/>
    <property type="molecule type" value="Genomic_DNA"/>
</dbReference>
<evidence type="ECO:0000313" key="5">
    <source>
        <dbReference type="EMBL" id="PRQ06953.1"/>
    </source>
</evidence>
<dbReference type="Proteomes" id="UP000238823">
    <property type="component" value="Unassembled WGS sequence"/>
</dbReference>
<dbReference type="AlphaFoldDB" id="A0A2S9YPD6"/>
<dbReference type="GO" id="GO:0032259">
    <property type="term" value="P:methylation"/>
    <property type="evidence" value="ECO:0007669"/>
    <property type="project" value="UniProtKB-KW"/>
</dbReference>
<organism evidence="5 6">
    <name type="scientific">Enhygromyxa salina</name>
    <dbReference type="NCBI Taxonomy" id="215803"/>
    <lineage>
        <taxon>Bacteria</taxon>
        <taxon>Pseudomonadati</taxon>
        <taxon>Myxococcota</taxon>
        <taxon>Polyangia</taxon>
        <taxon>Nannocystales</taxon>
        <taxon>Nannocystaceae</taxon>
        <taxon>Enhygromyxa</taxon>
    </lineage>
</organism>
<evidence type="ECO:0000256" key="2">
    <source>
        <dbReference type="ARBA" id="ARBA00022679"/>
    </source>
</evidence>
<dbReference type="PANTHER" id="PTHR43464">
    <property type="entry name" value="METHYLTRANSFERASE"/>
    <property type="match status" value="1"/>
</dbReference>